<sequence>MAEVKSKSNQNAIRIGQEEYKDFSRGFRGNGVGNTQDFCRLCEDEEELETVEHILCHCPRLQSLRLKWLAKGFHDELGDLIDN</sequence>
<proteinExistence type="predicted"/>
<organism evidence="1 2">
    <name type="scientific">Lucilia cuprina</name>
    <name type="common">Green bottle fly</name>
    <name type="synonym">Australian sheep blowfly</name>
    <dbReference type="NCBI Taxonomy" id="7375"/>
    <lineage>
        <taxon>Eukaryota</taxon>
        <taxon>Metazoa</taxon>
        <taxon>Ecdysozoa</taxon>
        <taxon>Arthropoda</taxon>
        <taxon>Hexapoda</taxon>
        <taxon>Insecta</taxon>
        <taxon>Pterygota</taxon>
        <taxon>Neoptera</taxon>
        <taxon>Endopterygota</taxon>
        <taxon>Diptera</taxon>
        <taxon>Brachycera</taxon>
        <taxon>Muscomorpha</taxon>
        <taxon>Oestroidea</taxon>
        <taxon>Calliphoridae</taxon>
        <taxon>Luciliinae</taxon>
        <taxon>Lucilia</taxon>
    </lineage>
</organism>
<name>A0A0L0BXF8_LUCCU</name>
<accession>A0A0L0BXF8</accession>
<keyword evidence="2" id="KW-1185">Reference proteome</keyword>
<evidence type="ECO:0008006" key="3">
    <source>
        <dbReference type="Google" id="ProtNLM"/>
    </source>
</evidence>
<dbReference type="AlphaFoldDB" id="A0A0L0BXF8"/>
<dbReference type="Proteomes" id="UP000037069">
    <property type="component" value="Unassembled WGS sequence"/>
</dbReference>
<protein>
    <recommendedName>
        <fullName evidence="3">Reverse transcriptase zinc-binding domain-containing protein</fullName>
    </recommendedName>
</protein>
<evidence type="ECO:0000313" key="1">
    <source>
        <dbReference type="EMBL" id="KNC24727.1"/>
    </source>
</evidence>
<evidence type="ECO:0000313" key="2">
    <source>
        <dbReference type="Proteomes" id="UP000037069"/>
    </source>
</evidence>
<dbReference type="EMBL" id="JRES01001180">
    <property type="protein sequence ID" value="KNC24727.1"/>
    <property type="molecule type" value="Genomic_DNA"/>
</dbReference>
<reference evidence="1 2" key="1">
    <citation type="journal article" date="2015" name="Nat. Commun.">
        <title>Lucilia cuprina genome unlocks parasitic fly biology to underpin future interventions.</title>
        <authorList>
            <person name="Anstead C.A."/>
            <person name="Korhonen P.K."/>
            <person name="Young N.D."/>
            <person name="Hall R.S."/>
            <person name="Jex A.R."/>
            <person name="Murali S.C."/>
            <person name="Hughes D.S."/>
            <person name="Lee S.F."/>
            <person name="Perry T."/>
            <person name="Stroehlein A.J."/>
            <person name="Ansell B.R."/>
            <person name="Breugelmans B."/>
            <person name="Hofmann A."/>
            <person name="Qu J."/>
            <person name="Dugan S."/>
            <person name="Lee S.L."/>
            <person name="Chao H."/>
            <person name="Dinh H."/>
            <person name="Han Y."/>
            <person name="Doddapaneni H.V."/>
            <person name="Worley K.C."/>
            <person name="Muzny D.M."/>
            <person name="Ioannidis P."/>
            <person name="Waterhouse R.M."/>
            <person name="Zdobnov E.M."/>
            <person name="James P.J."/>
            <person name="Bagnall N.H."/>
            <person name="Kotze A.C."/>
            <person name="Gibbs R.A."/>
            <person name="Richards S."/>
            <person name="Batterham P."/>
            <person name="Gasser R.B."/>
        </authorList>
    </citation>
    <scope>NUCLEOTIDE SEQUENCE [LARGE SCALE GENOMIC DNA]</scope>
    <source>
        <strain evidence="1 2">LS</strain>
        <tissue evidence="1">Full body</tissue>
    </source>
</reference>
<comment type="caution">
    <text evidence="1">The sequence shown here is derived from an EMBL/GenBank/DDBJ whole genome shotgun (WGS) entry which is preliminary data.</text>
</comment>
<gene>
    <name evidence="1" type="ORF">FF38_05433</name>
</gene>